<proteinExistence type="predicted"/>
<evidence type="ECO:0000313" key="1">
    <source>
        <dbReference type="EMBL" id="GAG46843.1"/>
    </source>
</evidence>
<gene>
    <name evidence="1" type="ORF">S01H1_86241</name>
</gene>
<organism evidence="1">
    <name type="scientific">marine sediment metagenome</name>
    <dbReference type="NCBI Taxonomy" id="412755"/>
    <lineage>
        <taxon>unclassified sequences</taxon>
        <taxon>metagenomes</taxon>
        <taxon>ecological metagenomes</taxon>
    </lineage>
</organism>
<dbReference type="EMBL" id="BARS01059629">
    <property type="protein sequence ID" value="GAG46843.1"/>
    <property type="molecule type" value="Genomic_DNA"/>
</dbReference>
<reference evidence="1" key="1">
    <citation type="journal article" date="2014" name="Front. Microbiol.">
        <title>High frequency of phylogenetically diverse reductive dehalogenase-homologous genes in deep subseafloor sedimentary metagenomes.</title>
        <authorList>
            <person name="Kawai M."/>
            <person name="Futagami T."/>
            <person name="Toyoda A."/>
            <person name="Takaki Y."/>
            <person name="Nishi S."/>
            <person name="Hori S."/>
            <person name="Arai W."/>
            <person name="Tsubouchi T."/>
            <person name="Morono Y."/>
            <person name="Uchiyama I."/>
            <person name="Ito T."/>
            <person name="Fujiyama A."/>
            <person name="Inagaki F."/>
            <person name="Takami H."/>
        </authorList>
    </citation>
    <scope>NUCLEOTIDE SEQUENCE</scope>
    <source>
        <strain evidence="1">Expedition CK06-06</strain>
    </source>
</reference>
<comment type="caution">
    <text evidence="1">The sequence shown here is derived from an EMBL/GenBank/DDBJ whole genome shotgun (WGS) entry which is preliminary data.</text>
</comment>
<accession>X0YDN1</accession>
<protein>
    <submittedName>
        <fullName evidence="1">Uncharacterized protein</fullName>
    </submittedName>
</protein>
<dbReference type="InterPro" id="IPR029058">
    <property type="entry name" value="AB_hydrolase_fold"/>
</dbReference>
<dbReference type="AlphaFoldDB" id="X0YDN1"/>
<feature type="non-terminal residue" evidence="1">
    <location>
        <position position="37"/>
    </location>
</feature>
<dbReference type="Gene3D" id="3.40.50.1820">
    <property type="entry name" value="alpha/beta hydrolase"/>
    <property type="match status" value="1"/>
</dbReference>
<sequence length="37" mass="3804">GESVMVPMRDGIKLPTIIALPGSGSYPVVLTRGYTAG</sequence>
<name>X0YDN1_9ZZZZ</name>
<feature type="non-terminal residue" evidence="1">
    <location>
        <position position="1"/>
    </location>
</feature>